<evidence type="ECO:0000313" key="1">
    <source>
        <dbReference type="EMBL" id="KAI8433052.1"/>
    </source>
</evidence>
<comment type="caution">
    <text evidence="1">The sequence shown here is derived from an EMBL/GenBank/DDBJ whole genome shotgun (WGS) entry which is preliminary data.</text>
</comment>
<sequence>MSRPIPDLRHISKLDGPESDRPKDKSYFDVTLEKISRNRPSRNLVLGTATGWLAGAGAVKVGKIAAFGLGGGILLLHFACEWGYIHVNWERVKEAGRQTQDLVDAVFWFVRKNSCYSVGFVGGFFFGIASAQAERADAATGAPATRAAPTAPPPTAPDPAPKPLEPFKQDDHFLDKPVFIPSKPVSHSPKISPSSIPNPSPSVAAKPASAALGHGHGHGLGHGHGHEPYPGYPYLYSIPGYSAFQPVSYQGVPPPPPLQQNQHSAQAPTDFSFPSTPKENTEEKTEAKPDEPPKEPLLPPAIPPPKQQDFEEHFTPEIVPAASSSDKTQSTEAKMSITSLAQGSGATVTIPAHNSTNDSKKKTPERFSLKTSIPISKIDMKCVSNPPDAIFQNAMCKKPPVPFNPAFQNAKDNIRVEIQSNIVIKNALKESEVTIEPPTSNNNVTHTSNNSISTLLNAAETINKTENQFWKPDSKPDTPSEIKEPPVSTPQAPLPPPKPIFNPVNTEPNKLNFTNKPPDGSFGEQKNQILFIQNKNPSNPKMLLTIQQQNPQVLLQRTNFESKNLQAPSRLSGQIKKCKEEHISENGTSSKVVALKRLHQENCDENDFENLITENQIYGNKIVVKEKSVTLQEQDMKKSKDKTPQETKNVVLQPNFLYLSNVQFPANLMMIKNNKMSQTADAKANKTANENKSNDATTTNNGGDSANATTVKAQNVTVSKEIHVLKSSNNVLQTLANKTNKTDIVFQTSNQKVIMNPQIVYQVPMLVEADNKINQPFINREYPKFISQNPKEFSTPVEQSKSNDKLYIACPYQMDSKLQPKIVITNIRPKITKIEEVSSLDIYEKKKRMRRLKYLSNRDVKETISKPDLKKISDKIDNLKNIITPNKMKAEIYKEFASTKVRIDEESDESDSDYGEEELKEYNAIIDEFSKPDEVEAGKVEFLAGFRLATRDAFKGAELEQGFGGVRIHHGGAPGPAGAGRAGAARAAPRAPHAAPRARLEAPDDARSPQRKIAFLTQLRLTLAPPKYKEGKRNGARPQRTPASADGDQAERPRQQRPHQAAAGRAPRPRPRPRRRPRPRPAPAPACIRALAQKNFEELDRLSRMAGRSLQLYGGQRDLTPGFDSENITKPTVKADQ</sequence>
<organism evidence="1 2">
    <name type="scientific">Choristoneura fumiferana</name>
    <name type="common">Spruce budworm moth</name>
    <name type="synonym">Archips fumiferana</name>
    <dbReference type="NCBI Taxonomy" id="7141"/>
    <lineage>
        <taxon>Eukaryota</taxon>
        <taxon>Metazoa</taxon>
        <taxon>Ecdysozoa</taxon>
        <taxon>Arthropoda</taxon>
        <taxon>Hexapoda</taxon>
        <taxon>Insecta</taxon>
        <taxon>Pterygota</taxon>
        <taxon>Neoptera</taxon>
        <taxon>Endopterygota</taxon>
        <taxon>Lepidoptera</taxon>
        <taxon>Glossata</taxon>
        <taxon>Ditrysia</taxon>
        <taxon>Tortricoidea</taxon>
        <taxon>Tortricidae</taxon>
        <taxon>Tortricinae</taxon>
        <taxon>Choristoneura</taxon>
    </lineage>
</organism>
<proteinExistence type="predicted"/>
<protein>
    <submittedName>
        <fullName evidence="1">Uncharacterized protein</fullName>
    </submittedName>
</protein>
<evidence type="ECO:0000313" key="2">
    <source>
        <dbReference type="Proteomes" id="UP001064048"/>
    </source>
</evidence>
<gene>
    <name evidence="1" type="ORF">MSG28_013911</name>
</gene>
<accession>A0ACC0K9Z6</accession>
<dbReference type="Proteomes" id="UP001064048">
    <property type="component" value="Chromosome 24"/>
</dbReference>
<name>A0ACC0K9Z6_CHOFU</name>
<feature type="non-terminal residue" evidence="1">
    <location>
        <position position="1137"/>
    </location>
</feature>
<keyword evidence="2" id="KW-1185">Reference proteome</keyword>
<reference evidence="1 2" key="1">
    <citation type="journal article" date="2022" name="Genome Biol. Evol.">
        <title>The Spruce Budworm Genome: Reconstructing the Evolutionary History of Antifreeze Proteins.</title>
        <authorList>
            <person name="Beliveau C."/>
            <person name="Gagne P."/>
            <person name="Picq S."/>
            <person name="Vernygora O."/>
            <person name="Keeling C.I."/>
            <person name="Pinkney K."/>
            <person name="Doucet D."/>
            <person name="Wen F."/>
            <person name="Johnston J.S."/>
            <person name="Maaroufi H."/>
            <person name="Boyle B."/>
            <person name="Laroche J."/>
            <person name="Dewar K."/>
            <person name="Juretic N."/>
            <person name="Blackburn G."/>
            <person name="Nisole A."/>
            <person name="Brunet B."/>
            <person name="Brandao M."/>
            <person name="Lumley L."/>
            <person name="Duan J."/>
            <person name="Quan G."/>
            <person name="Lucarotti C.J."/>
            <person name="Roe A.D."/>
            <person name="Sperling F.A.H."/>
            <person name="Levesque R.C."/>
            <person name="Cusson M."/>
        </authorList>
    </citation>
    <scope>NUCLEOTIDE SEQUENCE [LARGE SCALE GENOMIC DNA]</scope>
    <source>
        <strain evidence="1">Glfc:IPQL:Cfum</strain>
    </source>
</reference>
<dbReference type="EMBL" id="CM046124">
    <property type="protein sequence ID" value="KAI8433052.1"/>
    <property type="molecule type" value="Genomic_DNA"/>
</dbReference>